<feature type="region of interest" description="Disordered" evidence="1">
    <location>
        <begin position="483"/>
        <end position="549"/>
    </location>
</feature>
<proteinExistence type="predicted"/>
<dbReference type="PANTHER" id="PTHR34706:SF3">
    <property type="entry name" value="ANKYRIN REPEAT PROTEIN (AFU_ORTHOLOGUE AFUA_7G06200)"/>
    <property type="match status" value="1"/>
</dbReference>
<name>U4LCV0_PYROM</name>
<feature type="compositionally biased region" description="Low complexity" evidence="1">
    <location>
        <begin position="132"/>
        <end position="142"/>
    </location>
</feature>
<feature type="compositionally biased region" description="Basic residues" evidence="1">
    <location>
        <begin position="110"/>
        <end position="126"/>
    </location>
</feature>
<feature type="compositionally biased region" description="Low complexity" evidence="1">
    <location>
        <begin position="525"/>
        <end position="534"/>
    </location>
</feature>
<dbReference type="PANTHER" id="PTHR34706">
    <property type="entry name" value="SLR1338 PROTEIN"/>
    <property type="match status" value="1"/>
</dbReference>
<feature type="compositionally biased region" description="Polar residues" evidence="1">
    <location>
        <begin position="293"/>
        <end position="308"/>
    </location>
</feature>
<feature type="region of interest" description="Disordered" evidence="1">
    <location>
        <begin position="566"/>
        <end position="591"/>
    </location>
</feature>
<feature type="region of interest" description="Disordered" evidence="1">
    <location>
        <begin position="23"/>
        <end position="142"/>
    </location>
</feature>
<dbReference type="OrthoDB" id="2142040at2759"/>
<accession>U4LCV0</accession>
<evidence type="ECO:0000256" key="1">
    <source>
        <dbReference type="SAM" id="MobiDB-lite"/>
    </source>
</evidence>
<dbReference type="EMBL" id="HF935352">
    <property type="protein sequence ID" value="CCX29703.1"/>
    <property type="molecule type" value="Genomic_DNA"/>
</dbReference>
<feature type="compositionally biased region" description="Basic and acidic residues" evidence="1">
    <location>
        <begin position="330"/>
        <end position="342"/>
    </location>
</feature>
<dbReference type="AlphaFoldDB" id="U4LCV0"/>
<evidence type="ECO:0008006" key="4">
    <source>
        <dbReference type="Google" id="ProtNLM"/>
    </source>
</evidence>
<gene>
    <name evidence="2" type="ORF">PCON_07029</name>
</gene>
<dbReference type="Proteomes" id="UP000018144">
    <property type="component" value="Unassembled WGS sequence"/>
</dbReference>
<feature type="compositionally biased region" description="Polar residues" evidence="1">
    <location>
        <begin position="219"/>
        <end position="228"/>
    </location>
</feature>
<protein>
    <recommendedName>
        <fullName evidence="4">VWFA domain-containing protein</fullName>
    </recommendedName>
</protein>
<evidence type="ECO:0000313" key="3">
    <source>
        <dbReference type="Proteomes" id="UP000018144"/>
    </source>
</evidence>
<feature type="compositionally biased region" description="Basic and acidic residues" evidence="1">
    <location>
        <begin position="31"/>
        <end position="96"/>
    </location>
</feature>
<organism evidence="2 3">
    <name type="scientific">Pyronema omphalodes (strain CBS 100304)</name>
    <name type="common">Pyronema confluens</name>
    <dbReference type="NCBI Taxonomy" id="1076935"/>
    <lineage>
        <taxon>Eukaryota</taxon>
        <taxon>Fungi</taxon>
        <taxon>Dikarya</taxon>
        <taxon>Ascomycota</taxon>
        <taxon>Pezizomycotina</taxon>
        <taxon>Pezizomycetes</taxon>
        <taxon>Pezizales</taxon>
        <taxon>Pyronemataceae</taxon>
        <taxon>Pyronema</taxon>
    </lineage>
</organism>
<feature type="region of interest" description="Disordered" evidence="1">
    <location>
        <begin position="283"/>
        <end position="434"/>
    </location>
</feature>
<feature type="region of interest" description="Disordered" evidence="1">
    <location>
        <begin position="166"/>
        <end position="233"/>
    </location>
</feature>
<dbReference type="STRING" id="1076935.U4LCV0"/>
<feature type="compositionally biased region" description="Polar residues" evidence="1">
    <location>
        <begin position="539"/>
        <end position="549"/>
    </location>
</feature>
<evidence type="ECO:0000313" key="2">
    <source>
        <dbReference type="EMBL" id="CCX29703.1"/>
    </source>
</evidence>
<dbReference type="eggNOG" id="ENOG502QUI6">
    <property type="taxonomic scope" value="Eukaryota"/>
</dbReference>
<reference evidence="2 3" key="1">
    <citation type="journal article" date="2013" name="PLoS Genet.">
        <title>The genome and development-dependent transcriptomes of Pyronema confluens: a window into fungal evolution.</title>
        <authorList>
            <person name="Traeger S."/>
            <person name="Altegoer F."/>
            <person name="Freitag M."/>
            <person name="Gabaldon T."/>
            <person name="Kempken F."/>
            <person name="Kumar A."/>
            <person name="Marcet-Houben M."/>
            <person name="Poggeler S."/>
            <person name="Stajich J.E."/>
            <person name="Nowrousian M."/>
        </authorList>
    </citation>
    <scope>NUCLEOTIDE SEQUENCE [LARGE SCALE GENOMIC DNA]</scope>
    <source>
        <strain evidence="3">CBS 100304</strain>
        <tissue evidence="2">Vegetative mycelium</tissue>
    </source>
</reference>
<feature type="compositionally biased region" description="Low complexity" evidence="1">
    <location>
        <begin position="197"/>
        <end position="207"/>
    </location>
</feature>
<sequence>MCSRWCLSLCCKPKGLFRCFRSSKHKKTHKSEHSDGSDNARIVSEKRHRDRSEKKTGHGHGRAERERERPGVRTEPRESREVRERSEHRHVGESGHVRSTSGVREQYGAQKKRRSHSAGREKRKKPSPVPTPTSSSTATVTGVPANSSAALVPGVLIPAPPAPTTFVPPAPSAPPVIRNIPTPPPSRPETSVASPQTPTRTRPAPIMATPPAPIKVSRPPQNAPSTPTRPAPLIEGKVMDGQILRKHSPPPQTPVITHQTVVPTRHNIITPPELAQYLVPPSTIGPLEDDTPVAQQPVTPEDTATTDLSYFPPVSPGRYVETEIFASPSGRRERSVSRVRSERSRRRSSSRPRSSYGPPRDFRDSQFSLYSDASRRGDDSDGSAPSVPPLPSPGERSMFIGGHGRRRNSRQENRIVIGTPPKSAGRDETDSSEDWISNVESMAKEALKEEMKPKRYCPVRENRARQEREEEVRREIMEAEMEREKLAQQLTPSRRASEKKKNQEGGCGRGKKAGAGKPIPQAVNITITRTTTISRRPKNSSNESVSSGNLQTTLLHQQPPSQLLISNHEYHPTTPPESPLFPPADGEEGGELVSYVPRQYPKLSFAYDENGPLPRTYKELREHLSTHIVSSGLDSVIPADSPDPIAIARQAEAEADRICRSLGISEYATPDLTKVALYDVIVFCDDSGSMLNDHRFDEQRGIVQRISRIAQTYNKSGVSLRFINFLEDNGYNNLKHTDINGAVSSVFPAGTTRIGTKLLEKVVLPFVVEPARRGTLRRPVLISIITDGEPTEENIDTLKWAILACKHELSKNVSPRTGQAYGKSAVTFQISRIGNSPESKRYLDRLANDPDIGDLIMCVDETLDAAVRTAGPDSGKLMTWLTKLLAGAVAAM</sequence>
<keyword evidence="3" id="KW-1185">Reference proteome</keyword>
<feature type="compositionally biased region" description="Pro residues" evidence="1">
    <location>
        <begin position="573"/>
        <end position="582"/>
    </location>
</feature>